<feature type="region of interest" description="Disordered" evidence="1">
    <location>
        <begin position="47"/>
        <end position="73"/>
    </location>
</feature>
<name>A0A9W6SR60_9ACTN</name>
<dbReference type="Proteomes" id="UP001165079">
    <property type="component" value="Unassembled WGS sequence"/>
</dbReference>
<evidence type="ECO:0000256" key="1">
    <source>
        <dbReference type="SAM" id="MobiDB-lite"/>
    </source>
</evidence>
<keyword evidence="3" id="KW-1185">Reference proteome</keyword>
<protein>
    <submittedName>
        <fullName evidence="2">Uncharacterized protein</fullName>
    </submittedName>
</protein>
<dbReference type="AlphaFoldDB" id="A0A9W6SR60"/>
<evidence type="ECO:0000313" key="2">
    <source>
        <dbReference type="EMBL" id="GLZ81419.1"/>
    </source>
</evidence>
<proteinExistence type="predicted"/>
<feature type="compositionally biased region" description="Basic and acidic residues" evidence="1">
    <location>
        <begin position="64"/>
        <end position="73"/>
    </location>
</feature>
<reference evidence="2" key="1">
    <citation type="submission" date="2023-03" db="EMBL/GenBank/DDBJ databases">
        <title>Actinorhabdospora filicis NBRC 111898.</title>
        <authorList>
            <person name="Ichikawa N."/>
            <person name="Sato H."/>
            <person name="Tonouchi N."/>
        </authorList>
    </citation>
    <scope>NUCLEOTIDE SEQUENCE</scope>
    <source>
        <strain evidence="2">NBRC 111898</strain>
    </source>
</reference>
<accession>A0A9W6SR60</accession>
<sequence>MRVTVRHTVCDLCGGKEVKTRRYEVSRTRRKVTLDICQSCAGPIEAAFGRDTSPPRQQRTPVLSRDDVRLTGD</sequence>
<gene>
    <name evidence="2" type="ORF">Afil01_62260</name>
</gene>
<comment type="caution">
    <text evidence="2">The sequence shown here is derived from an EMBL/GenBank/DDBJ whole genome shotgun (WGS) entry which is preliminary data.</text>
</comment>
<organism evidence="2 3">
    <name type="scientific">Actinorhabdospora filicis</name>
    <dbReference type="NCBI Taxonomy" id="1785913"/>
    <lineage>
        <taxon>Bacteria</taxon>
        <taxon>Bacillati</taxon>
        <taxon>Actinomycetota</taxon>
        <taxon>Actinomycetes</taxon>
        <taxon>Micromonosporales</taxon>
        <taxon>Micromonosporaceae</taxon>
        <taxon>Actinorhabdospora</taxon>
    </lineage>
</organism>
<evidence type="ECO:0000313" key="3">
    <source>
        <dbReference type="Proteomes" id="UP001165079"/>
    </source>
</evidence>
<dbReference type="EMBL" id="BSTX01000005">
    <property type="protein sequence ID" value="GLZ81419.1"/>
    <property type="molecule type" value="Genomic_DNA"/>
</dbReference>